<evidence type="ECO:0000313" key="4">
    <source>
        <dbReference type="Proteomes" id="UP000250079"/>
    </source>
</evidence>
<evidence type="ECO:0008006" key="5">
    <source>
        <dbReference type="Google" id="ProtNLM"/>
    </source>
</evidence>
<sequence>MNLSDDPYLTTRELAELLRIKERKVYDMATHGDVPCVRVVGKLLFPRSEIMQWIAASRSGPQANGAPMVLPPTVLGSHDPLLDWALRESGSALAAFMDGSADGLRRMAVNEGVACGTHLHEADGWNVNTVSEQFEHQPVVLVEFAKRVRGLIVAAGNPLQLSDVASLAGHRVARRQDNAASQQLFEHLLGKAEMTNDAVQMVEDCARTEDELGMQVFDGRVDAAFGLASVASRLRLEFVPLLEERFDLLVWRQAWFEPAFQHLLTFMQSEAFRNKAASLGGYDISSLGKVHFNGR</sequence>
<dbReference type="EMBL" id="CP018632">
    <property type="protein sequence ID" value="ASJ70248.1"/>
    <property type="molecule type" value="Genomic_DNA"/>
</dbReference>
<dbReference type="PANTHER" id="PTHR38431:SF1">
    <property type="entry name" value="BLL2305 PROTEIN"/>
    <property type="match status" value="1"/>
</dbReference>
<dbReference type="SUPFAM" id="SSF53850">
    <property type="entry name" value="Periplasmic binding protein-like II"/>
    <property type="match status" value="1"/>
</dbReference>
<feature type="domain" description="PBP" evidence="1">
    <location>
        <begin position="88"/>
        <end position="268"/>
    </location>
</feature>
<dbReference type="KEGG" id="gai:IMCC3135_00610"/>
<feature type="domain" description="Helix-turn-helix" evidence="2">
    <location>
        <begin position="8"/>
        <end position="56"/>
    </location>
</feature>
<dbReference type="InterPro" id="IPR024370">
    <property type="entry name" value="PBP_domain"/>
</dbReference>
<dbReference type="OrthoDB" id="9805928at2"/>
<protein>
    <recommendedName>
        <fullName evidence="5">PBP domain-containing protein</fullName>
    </recommendedName>
</protein>
<dbReference type="Pfam" id="PF12727">
    <property type="entry name" value="PBP_like"/>
    <property type="match status" value="1"/>
</dbReference>
<dbReference type="AlphaFoldDB" id="A0A2Z2NK41"/>
<dbReference type="PANTHER" id="PTHR38431">
    <property type="entry name" value="BLL2305 PROTEIN"/>
    <property type="match status" value="1"/>
</dbReference>
<dbReference type="RefSeq" id="WP_088915806.1">
    <property type="nucleotide sequence ID" value="NZ_CP018632.1"/>
</dbReference>
<proteinExistence type="predicted"/>
<dbReference type="NCBIfam" id="TIGR01764">
    <property type="entry name" value="excise"/>
    <property type="match status" value="1"/>
</dbReference>
<dbReference type="InterPro" id="IPR041657">
    <property type="entry name" value="HTH_17"/>
</dbReference>
<dbReference type="GO" id="GO:0003677">
    <property type="term" value="F:DNA binding"/>
    <property type="evidence" value="ECO:0007669"/>
    <property type="project" value="InterPro"/>
</dbReference>
<evidence type="ECO:0000259" key="1">
    <source>
        <dbReference type="Pfam" id="PF12727"/>
    </source>
</evidence>
<dbReference type="Pfam" id="PF12728">
    <property type="entry name" value="HTH_17"/>
    <property type="match status" value="1"/>
</dbReference>
<evidence type="ECO:0000313" key="3">
    <source>
        <dbReference type="EMBL" id="ASJ70248.1"/>
    </source>
</evidence>
<accession>A0A2Z2NK41</accession>
<reference evidence="3 4" key="1">
    <citation type="submission" date="2016-12" db="EMBL/GenBank/DDBJ databases">
        <authorList>
            <person name="Song W.-J."/>
            <person name="Kurnit D.M."/>
        </authorList>
    </citation>
    <scope>NUCLEOTIDE SEQUENCE [LARGE SCALE GENOMIC DNA]</scope>
    <source>
        <strain evidence="3 4">IMCC3135</strain>
    </source>
</reference>
<name>A0A2Z2NK41_9GAMM</name>
<dbReference type="Gene3D" id="3.40.190.10">
    <property type="entry name" value="Periplasmic binding protein-like II"/>
    <property type="match status" value="1"/>
</dbReference>
<evidence type="ECO:0000259" key="2">
    <source>
        <dbReference type="Pfam" id="PF12728"/>
    </source>
</evidence>
<keyword evidence="4" id="KW-1185">Reference proteome</keyword>
<dbReference type="Proteomes" id="UP000250079">
    <property type="component" value="Chromosome"/>
</dbReference>
<organism evidence="3 4">
    <name type="scientific">Granulosicoccus antarcticus IMCC3135</name>
    <dbReference type="NCBI Taxonomy" id="1192854"/>
    <lineage>
        <taxon>Bacteria</taxon>
        <taxon>Pseudomonadati</taxon>
        <taxon>Pseudomonadota</taxon>
        <taxon>Gammaproteobacteria</taxon>
        <taxon>Chromatiales</taxon>
        <taxon>Granulosicoccaceae</taxon>
        <taxon>Granulosicoccus</taxon>
    </lineage>
</organism>
<gene>
    <name evidence="3" type="ORF">IMCC3135_00610</name>
</gene>
<dbReference type="InterPro" id="IPR010093">
    <property type="entry name" value="SinI_DNA-bd"/>
</dbReference>